<evidence type="ECO:0000313" key="2">
    <source>
        <dbReference type="Proteomes" id="UP001154240"/>
    </source>
</evidence>
<reference evidence="1" key="1">
    <citation type="journal article" date="2022" name="bioRxiv">
        <title>Thiovibrio frasassiensisgen. nov., sp. nov., an autotrophic, elemental sulfur disproportionating bacterium isolated from sulfidic karst sediment, and proposal of Thiovibrionaceae fam. nov.</title>
        <authorList>
            <person name="Aronson H."/>
            <person name="Thomas C."/>
            <person name="Bhattacharyya M."/>
            <person name="Eckstein S."/>
            <person name="Jensen S."/>
            <person name="Barco R."/>
            <person name="Macalady J."/>
            <person name="Amend J."/>
        </authorList>
    </citation>
    <scope>NUCLEOTIDE SEQUENCE</scope>
    <source>
        <strain evidence="1">RS19-109</strain>
    </source>
</reference>
<reference evidence="1" key="2">
    <citation type="submission" date="2022-10" db="EMBL/GenBank/DDBJ databases">
        <authorList>
            <person name="Aronson H.S."/>
        </authorList>
    </citation>
    <scope>NUCLEOTIDE SEQUENCE</scope>
    <source>
        <strain evidence="1">RS19-109</strain>
    </source>
</reference>
<gene>
    <name evidence="1" type="ORF">OLX77_11045</name>
</gene>
<dbReference type="Proteomes" id="UP001154240">
    <property type="component" value="Unassembled WGS sequence"/>
</dbReference>
<dbReference type="EMBL" id="JAPHEH010000001">
    <property type="protein sequence ID" value="MDG4476688.1"/>
    <property type="molecule type" value="Genomic_DNA"/>
</dbReference>
<proteinExistence type="predicted"/>
<evidence type="ECO:0000313" key="1">
    <source>
        <dbReference type="EMBL" id="MDG4476688.1"/>
    </source>
</evidence>
<organism evidence="1 2">
    <name type="scientific">Thiovibrio frasassiensis</name>
    <dbReference type="NCBI Taxonomy" id="2984131"/>
    <lineage>
        <taxon>Bacteria</taxon>
        <taxon>Pseudomonadati</taxon>
        <taxon>Thermodesulfobacteriota</taxon>
        <taxon>Desulfobulbia</taxon>
        <taxon>Desulfobulbales</taxon>
        <taxon>Thiovibrionaceae</taxon>
        <taxon>Thiovibrio</taxon>
    </lineage>
</organism>
<accession>A0A9X4MHZ2</accession>
<keyword evidence="2" id="KW-1185">Reference proteome</keyword>
<name>A0A9X4MHZ2_9BACT</name>
<sequence>MPPRNLFIFFLTGFSEILVLARIRSKKVKNNFIPVCYLHFGRASNPQLNGLGKRKHPGISTCHFPGDNKKNKKTLGENLWILLGNPGHLGISLNASLKLAVVFFFFLYTS</sequence>
<comment type="caution">
    <text evidence="1">The sequence shown here is derived from an EMBL/GenBank/DDBJ whole genome shotgun (WGS) entry which is preliminary data.</text>
</comment>
<dbReference type="RefSeq" id="WP_307633653.1">
    <property type="nucleotide sequence ID" value="NZ_JAPHEH010000001.1"/>
</dbReference>
<dbReference type="AlphaFoldDB" id="A0A9X4MHZ2"/>
<protein>
    <submittedName>
        <fullName evidence="1">Uncharacterized protein</fullName>
    </submittedName>
</protein>